<keyword evidence="2 4" id="KW-0808">Transferase</keyword>
<organism evidence="6 7">
    <name type="scientific">Protomyces lactucae-debilis</name>
    <dbReference type="NCBI Taxonomy" id="2754530"/>
    <lineage>
        <taxon>Eukaryota</taxon>
        <taxon>Fungi</taxon>
        <taxon>Dikarya</taxon>
        <taxon>Ascomycota</taxon>
        <taxon>Taphrinomycotina</taxon>
        <taxon>Taphrinomycetes</taxon>
        <taxon>Taphrinales</taxon>
        <taxon>Protomycetaceae</taxon>
        <taxon>Protomyces</taxon>
    </lineage>
</organism>
<dbReference type="UniPathway" id="UPA00232"/>
<dbReference type="OMA" id="MNDVMSM"/>
<comment type="caution">
    <text evidence="4">Lacks conserved residue(s) required for the propagation of feature annotation.</text>
</comment>
<dbReference type="PROSITE" id="PS51608">
    <property type="entry name" value="SAM_MT_UBIE"/>
    <property type="match status" value="1"/>
</dbReference>
<feature type="region of interest" description="Disordered" evidence="5">
    <location>
        <begin position="286"/>
        <end position="320"/>
    </location>
</feature>
<dbReference type="GO" id="GO:0031314">
    <property type="term" value="C:extrinsic component of mitochondrial inner membrane"/>
    <property type="evidence" value="ECO:0007669"/>
    <property type="project" value="UniProtKB-UniRule"/>
</dbReference>
<keyword evidence="4" id="KW-0831">Ubiquinone biosynthesis</keyword>
<dbReference type="STRING" id="56484.A0A1Y2EWD7"/>
<dbReference type="PANTHER" id="PTHR43591">
    <property type="entry name" value="METHYLTRANSFERASE"/>
    <property type="match status" value="1"/>
</dbReference>
<evidence type="ECO:0000313" key="7">
    <source>
        <dbReference type="Proteomes" id="UP000193685"/>
    </source>
</evidence>
<dbReference type="InterPro" id="IPR004033">
    <property type="entry name" value="UbiE/COQ5_MeTrFase"/>
</dbReference>
<evidence type="ECO:0000256" key="1">
    <source>
        <dbReference type="ARBA" id="ARBA00022603"/>
    </source>
</evidence>
<evidence type="ECO:0000256" key="2">
    <source>
        <dbReference type="ARBA" id="ARBA00022679"/>
    </source>
</evidence>
<dbReference type="GO" id="GO:0008425">
    <property type="term" value="F:2-methoxy-6-polyprenyl-1,4-benzoquinol methyltransferase activity"/>
    <property type="evidence" value="ECO:0007669"/>
    <property type="project" value="UniProtKB-UniRule"/>
</dbReference>
<dbReference type="HAMAP" id="MF_01813">
    <property type="entry name" value="MenG_UbiE_methyltr"/>
    <property type="match status" value="1"/>
</dbReference>
<proteinExistence type="inferred from homology"/>
<gene>
    <name evidence="4" type="primary">COQ5</name>
    <name evidence="6" type="ORF">BCR37DRAFT_403766</name>
</gene>
<dbReference type="PROSITE" id="PS01184">
    <property type="entry name" value="UBIE_2"/>
    <property type="match status" value="1"/>
</dbReference>
<sequence length="320" mass="35548">MRLATQCAVHAARIPRRCIGTDNKGSSDKDTHFGFKTIPEQLKESMVGQVFSSVASSYDRMNDVMSLGIHRLWKDDFVKGLRPGSRGNFAPMKILDVAGGTGDIAFRHLDYATDVQFDHETSVEVVDINPEMLQVGERRALQTRYAGTGRISFKVQNAEHLTEVPSESVDLYTIAFGIRNVTHIDKVLEEAFRVLKPGGVFACLEFSSVKPAPLAALYQRYSFSVIPIMGQLVAGDRDSYQYLVESIQKFPNQETFARMIQDAGFLVSGPGYRDLSFGIAAIHTGVKPKPRQEESKPAEVKEDMQEKLRKEDAEPAVIAS</sequence>
<feature type="binding site" evidence="4">
    <location>
        <position position="101"/>
    </location>
    <ligand>
        <name>S-adenosyl-L-methionine</name>
        <dbReference type="ChEBI" id="CHEBI:59789"/>
    </ligand>
</feature>
<dbReference type="PROSITE" id="PS01183">
    <property type="entry name" value="UBIE_1"/>
    <property type="match status" value="1"/>
</dbReference>
<dbReference type="GO" id="GO:0032259">
    <property type="term" value="P:methylation"/>
    <property type="evidence" value="ECO:0007669"/>
    <property type="project" value="UniProtKB-KW"/>
</dbReference>
<comment type="caution">
    <text evidence="6">The sequence shown here is derived from an EMBL/GenBank/DDBJ whole genome shotgun (WGS) entry which is preliminary data.</text>
</comment>
<evidence type="ECO:0000256" key="5">
    <source>
        <dbReference type="SAM" id="MobiDB-lite"/>
    </source>
</evidence>
<dbReference type="InterPro" id="IPR023576">
    <property type="entry name" value="UbiE/COQ5_MeTrFase_CS"/>
</dbReference>
<evidence type="ECO:0000256" key="3">
    <source>
        <dbReference type="ARBA" id="ARBA00022691"/>
    </source>
</evidence>
<keyword evidence="4" id="KW-0999">Mitochondrion inner membrane</keyword>
<feature type="binding site" evidence="4">
    <location>
        <position position="127"/>
    </location>
    <ligand>
        <name>S-adenosyl-L-methionine</name>
        <dbReference type="ChEBI" id="CHEBI:59789"/>
    </ligand>
</feature>
<reference evidence="6 7" key="1">
    <citation type="submission" date="2016-07" db="EMBL/GenBank/DDBJ databases">
        <title>Pervasive Adenine N6-methylation of Active Genes in Fungi.</title>
        <authorList>
            <consortium name="DOE Joint Genome Institute"/>
            <person name="Mondo S.J."/>
            <person name="Dannebaum R.O."/>
            <person name="Kuo R.C."/>
            <person name="Labutti K."/>
            <person name="Haridas S."/>
            <person name="Kuo A."/>
            <person name="Salamov A."/>
            <person name="Ahrendt S.R."/>
            <person name="Lipzen A."/>
            <person name="Sullivan W."/>
            <person name="Andreopoulos W.B."/>
            <person name="Clum A."/>
            <person name="Lindquist E."/>
            <person name="Daum C."/>
            <person name="Ramamoorthy G.K."/>
            <person name="Gryganskyi A."/>
            <person name="Culley D."/>
            <person name="Magnuson J.K."/>
            <person name="James T.Y."/>
            <person name="O'Malley M.A."/>
            <person name="Stajich J.E."/>
            <person name="Spatafora J.W."/>
            <person name="Visel A."/>
            <person name="Grigoriev I.V."/>
        </authorList>
    </citation>
    <scope>NUCLEOTIDE SEQUENCE [LARGE SCALE GENOMIC DNA]</scope>
    <source>
        <strain evidence="6 7">12-1054</strain>
    </source>
</reference>
<comment type="subcellular location">
    <subcellularLocation>
        <location evidence="4">Mitochondrion inner membrane</location>
        <topology evidence="4">Peripheral membrane protein</topology>
        <orientation evidence="4">Matrix side</orientation>
    </subcellularLocation>
</comment>
<keyword evidence="1 4" id="KW-0489">Methyltransferase</keyword>
<keyword evidence="3 4" id="KW-0949">S-adenosyl-L-methionine</keyword>
<comment type="pathway">
    <text evidence="4">Cofactor biosynthesis; ubiquinone biosynthesis.</text>
</comment>
<dbReference type="EC" id="2.1.1.201" evidence="4"/>
<feature type="binding site" evidence="4">
    <location>
        <begin position="157"/>
        <end position="158"/>
    </location>
    <ligand>
        <name>S-adenosyl-L-methionine</name>
        <dbReference type="ChEBI" id="CHEBI:59789"/>
    </ligand>
</feature>
<feature type="compositionally biased region" description="Basic and acidic residues" evidence="5">
    <location>
        <begin position="290"/>
        <end position="313"/>
    </location>
</feature>
<protein>
    <recommendedName>
        <fullName evidence="4">2-methoxy-6-polyprenyl-1,4-benzoquinol methylase, mitochondrial</fullName>
        <ecNumber evidence="4">2.1.1.201</ecNumber>
    </recommendedName>
    <alternativeName>
        <fullName evidence="4">Ubiquinone biosynthesis methyltransferase COQ5</fullName>
    </alternativeName>
</protein>
<dbReference type="Proteomes" id="UP000193685">
    <property type="component" value="Unassembled WGS sequence"/>
</dbReference>
<comment type="function">
    <text evidence="4">Methyltransferase required for the conversion of 2-polyprenyl-6-methoxy-1,4-benzoquinol (DDMQH2) to 2-polyprenyl-3-methyl-6-methoxy-1,4-benzoquinol (DMQH2).</text>
</comment>
<dbReference type="InterPro" id="IPR029063">
    <property type="entry name" value="SAM-dependent_MTases_sf"/>
</dbReference>
<dbReference type="Gene3D" id="3.40.50.150">
    <property type="entry name" value="Vaccinia Virus protein VP39"/>
    <property type="match status" value="1"/>
</dbReference>
<accession>A0A1Y2EWD7</accession>
<dbReference type="CDD" id="cd02440">
    <property type="entry name" value="AdoMet_MTases"/>
    <property type="match status" value="1"/>
</dbReference>
<evidence type="ECO:0000313" key="6">
    <source>
        <dbReference type="EMBL" id="ORY75446.1"/>
    </source>
</evidence>
<dbReference type="Pfam" id="PF01209">
    <property type="entry name" value="Ubie_methyltran"/>
    <property type="match status" value="1"/>
</dbReference>
<dbReference type="SUPFAM" id="SSF53335">
    <property type="entry name" value="S-adenosyl-L-methionine-dependent methyltransferases"/>
    <property type="match status" value="1"/>
</dbReference>
<comment type="catalytic activity">
    <reaction evidence="4">
        <text>a 2-methoxy-6-(all-trans-polyprenyl)benzene-1,4-diol + S-adenosyl-L-methionine = a 5-methoxy-2-methyl-3-(all-trans-polyprenyl)benzene-1,4-diol + S-adenosyl-L-homocysteine + H(+)</text>
        <dbReference type="Rhea" id="RHEA:28286"/>
        <dbReference type="Rhea" id="RHEA-COMP:10858"/>
        <dbReference type="Rhea" id="RHEA-COMP:10859"/>
        <dbReference type="ChEBI" id="CHEBI:15378"/>
        <dbReference type="ChEBI" id="CHEBI:57856"/>
        <dbReference type="ChEBI" id="CHEBI:59789"/>
        <dbReference type="ChEBI" id="CHEBI:84166"/>
        <dbReference type="ChEBI" id="CHEBI:84167"/>
        <dbReference type="EC" id="2.1.1.201"/>
    </reaction>
</comment>
<dbReference type="NCBIfam" id="TIGR01934">
    <property type="entry name" value="MenG_MenH_UbiE"/>
    <property type="match status" value="1"/>
</dbReference>
<keyword evidence="4" id="KW-0472">Membrane</keyword>
<name>A0A1Y2EWD7_PROLT</name>
<comment type="subunit">
    <text evidence="4">Component of a multi-subunit COQ enzyme complex, composed of at least COQ3, COQ4, COQ5, COQ6, COQ7 and COQ9.</text>
</comment>
<keyword evidence="4" id="KW-0496">Mitochondrion</keyword>
<evidence type="ECO:0000256" key="4">
    <source>
        <dbReference type="HAMAP-Rule" id="MF_03191"/>
    </source>
</evidence>
<dbReference type="OrthoDB" id="6329284at2759"/>
<dbReference type="AlphaFoldDB" id="A0A1Y2EWD7"/>
<comment type="similarity">
    <text evidence="4">Belongs to the class I-like SAM-binding methyltransferase superfamily. MenG/UbiE family.</text>
</comment>
<keyword evidence="7" id="KW-1185">Reference proteome</keyword>
<dbReference type="PANTHER" id="PTHR43591:SF24">
    <property type="entry name" value="2-METHOXY-6-POLYPRENYL-1,4-BENZOQUINOL METHYLASE, MITOCHONDRIAL"/>
    <property type="match status" value="1"/>
</dbReference>
<dbReference type="EMBL" id="MCFI01000026">
    <property type="protein sequence ID" value="ORY75446.1"/>
    <property type="molecule type" value="Genomic_DNA"/>
</dbReference>